<gene>
    <name evidence="1" type="ordered locus">pQBR0237</name>
</gene>
<dbReference type="AlphaFoldDB" id="A4V6V8"/>
<protein>
    <submittedName>
        <fullName evidence="1">Uncharacterized protein</fullName>
    </submittedName>
</protein>
<dbReference type="Proteomes" id="UP000002332">
    <property type="component" value="Plasmid pQBR103"/>
</dbReference>
<evidence type="ECO:0000313" key="2">
    <source>
        <dbReference type="Proteomes" id="UP000002332"/>
    </source>
</evidence>
<geneLocation type="plasmid" evidence="1 2">
    <name>pQBR103</name>
</geneLocation>
<dbReference type="EMBL" id="AM235768">
    <property type="protein sequence ID" value="CAM96269.2"/>
    <property type="molecule type" value="Genomic_DNA"/>
</dbReference>
<sequence length="254" mass="28294">MVCWGRLILSRSVSSSPTYTESPEQVPMHEYIDAFKAAMMRTDAIAGGLSNYPLRITPGLKIDIPQIVDAIARDFSEFLPHTDVLPGKCFRVARELSYILLELGVRHTVTVGDIELVDGLYVGLNLEQLQRDVAGGYGLDFQDGRPVGRPINAHAWITLENGCVIDTTILPSQHRKSENPSELLSFADSVYFSGKQHTPVVRHMPMMTGLVYHQLVLIGEGDGDAQNYCQWSEDYARLMGRLDLVRLVPALRPN</sequence>
<accession>A4V6V8</accession>
<name>A4V6V8_PSEFS</name>
<evidence type="ECO:0000313" key="1">
    <source>
        <dbReference type="EMBL" id="CAM96269.2"/>
    </source>
</evidence>
<organism evidence="1 2">
    <name type="scientific">Pseudomonas fluorescens (strain SBW25)</name>
    <dbReference type="NCBI Taxonomy" id="216595"/>
    <lineage>
        <taxon>Bacteria</taxon>
        <taxon>Pseudomonadati</taxon>
        <taxon>Pseudomonadota</taxon>
        <taxon>Gammaproteobacteria</taxon>
        <taxon>Pseudomonadales</taxon>
        <taxon>Pseudomonadaceae</taxon>
        <taxon>Pseudomonas</taxon>
    </lineage>
</organism>
<reference evidence="1 2" key="1">
    <citation type="journal article" date="2007" name="ISME J.">
        <title>Sequence-based analysis of pQBR103; a representative of a unique, transfer-proficient mega plasmid resident in the microbial community of sugar beet.</title>
        <authorList>
            <person name="Tett A."/>
            <person name="Spiers A.J."/>
            <person name="Crossman L.C."/>
            <person name="Ager D."/>
            <person name="Ciric L."/>
            <person name="Dow J.M."/>
            <person name="Fry J.C."/>
            <person name="Harris D."/>
            <person name="Lilley A."/>
            <person name="Oliver A."/>
            <person name="Parkhill J."/>
            <person name="Quail M.A."/>
            <person name="Rainey P.B."/>
            <person name="Saunders N.J."/>
            <person name="Seeger K."/>
            <person name="Snyder L.A.S."/>
            <person name="Squares R."/>
            <person name="Thomas C.M."/>
            <person name="Turner S.L."/>
            <person name="Zhang X.-X."/>
            <person name="Field D."/>
            <person name="Bailey M.J."/>
        </authorList>
    </citation>
    <scope>NUCLEOTIDE SEQUENCE [LARGE SCALE GENOMIC DNA]</scope>
    <source>
        <strain evidence="1 2">SBW25</strain>
    </source>
</reference>
<proteinExistence type="predicted"/>
<keyword evidence="1" id="KW-0614">Plasmid</keyword>